<proteinExistence type="inferred from homology"/>
<dbReference type="AlphaFoldDB" id="A0A7N0SVC0"/>
<comment type="catalytic activity">
    <reaction evidence="1">
        <text>S-ubiquitinyl-[E2 ubiquitin-conjugating enzyme]-L-cysteine + [acceptor protein]-L-lysine = [E2 ubiquitin-conjugating enzyme]-L-cysteine + N(6)-ubiquitinyl-[acceptor protein]-L-lysine.</text>
        <dbReference type="EC" id="2.3.2.27"/>
    </reaction>
</comment>
<evidence type="ECO:0000256" key="9">
    <source>
        <dbReference type="ARBA" id="ARBA00022833"/>
    </source>
</evidence>
<evidence type="ECO:0000256" key="2">
    <source>
        <dbReference type="ARBA" id="ARBA00004906"/>
    </source>
</evidence>
<evidence type="ECO:0000256" key="5">
    <source>
        <dbReference type="ARBA" id="ARBA00022707"/>
    </source>
</evidence>
<dbReference type="Gene3D" id="3.30.40.10">
    <property type="entry name" value="Zinc/RING finger domain, C3HC4 (zinc finger)"/>
    <property type="match status" value="1"/>
</dbReference>
<dbReference type="InterPro" id="IPR013083">
    <property type="entry name" value="Znf_RING/FYVE/PHD"/>
</dbReference>
<evidence type="ECO:0000256" key="6">
    <source>
        <dbReference type="ARBA" id="ARBA00022723"/>
    </source>
</evidence>
<evidence type="ECO:0000256" key="4">
    <source>
        <dbReference type="ARBA" id="ARBA00022679"/>
    </source>
</evidence>
<evidence type="ECO:0000256" key="7">
    <source>
        <dbReference type="ARBA" id="ARBA00022771"/>
    </source>
</evidence>
<dbReference type="Proteomes" id="UP000594263">
    <property type="component" value="Unplaced"/>
</dbReference>
<keyword evidence="8" id="KW-0833">Ubl conjugation pathway</keyword>
<comment type="pathway">
    <text evidence="2">Protein modification; protein ubiquitination.</text>
</comment>
<keyword evidence="5" id="KW-0519">Myristate</keyword>
<accession>A0A7N0SVC0</accession>
<dbReference type="EC" id="2.3.2.27" evidence="3"/>
<dbReference type="Pfam" id="PF13920">
    <property type="entry name" value="zf-C3HC4_3"/>
    <property type="match status" value="1"/>
</dbReference>
<dbReference type="OMA" id="ILWVNEM"/>
<dbReference type="EnsemblPlants" id="Kaladp0002s0098.1.v1.1">
    <property type="protein sequence ID" value="Kaladp0002s0098.1.v1.1"/>
    <property type="gene ID" value="Kaladp0002s0098.v1.1"/>
</dbReference>
<evidence type="ECO:0000259" key="13">
    <source>
        <dbReference type="PROSITE" id="PS50089"/>
    </source>
</evidence>
<name>A0A7N0SVC0_KALFE</name>
<dbReference type="InterPro" id="IPR045194">
    <property type="entry name" value="MGRN1/RNF157-like"/>
</dbReference>
<dbReference type="Gramene" id="Kaladp0002s0098.1.v1.1">
    <property type="protein sequence ID" value="Kaladp0002s0098.1.v1.1"/>
    <property type="gene ID" value="Kaladp0002s0098.v1.1"/>
</dbReference>
<dbReference type="CDD" id="cd16789">
    <property type="entry name" value="mRING-HC-C3HC5_MGRN1-like"/>
    <property type="match status" value="1"/>
</dbReference>
<keyword evidence="4" id="KW-0808">Transferase</keyword>
<reference evidence="14" key="1">
    <citation type="submission" date="2021-01" db="UniProtKB">
        <authorList>
            <consortium name="EnsemblPlants"/>
        </authorList>
    </citation>
    <scope>IDENTIFICATION</scope>
</reference>
<keyword evidence="15" id="KW-1185">Reference proteome</keyword>
<dbReference type="Pfam" id="PF26192">
    <property type="entry name" value="RNF157-like_N"/>
    <property type="match status" value="1"/>
</dbReference>
<organism evidence="14 15">
    <name type="scientific">Kalanchoe fedtschenkoi</name>
    <name type="common">Lavender scallops</name>
    <name type="synonym">South American air plant</name>
    <dbReference type="NCBI Taxonomy" id="63787"/>
    <lineage>
        <taxon>Eukaryota</taxon>
        <taxon>Viridiplantae</taxon>
        <taxon>Streptophyta</taxon>
        <taxon>Embryophyta</taxon>
        <taxon>Tracheophyta</taxon>
        <taxon>Spermatophyta</taxon>
        <taxon>Magnoliopsida</taxon>
        <taxon>eudicotyledons</taxon>
        <taxon>Gunneridae</taxon>
        <taxon>Pentapetalae</taxon>
        <taxon>Saxifragales</taxon>
        <taxon>Crassulaceae</taxon>
        <taxon>Kalanchoe</taxon>
    </lineage>
</organism>
<evidence type="ECO:0000256" key="11">
    <source>
        <dbReference type="ARBA" id="ARBA00025721"/>
    </source>
</evidence>
<dbReference type="SMART" id="SM00184">
    <property type="entry name" value="RING"/>
    <property type="match status" value="1"/>
</dbReference>
<dbReference type="PROSITE" id="PS50089">
    <property type="entry name" value="ZF_RING_2"/>
    <property type="match status" value="1"/>
</dbReference>
<protein>
    <recommendedName>
        <fullName evidence="3">RING-type E3 ubiquitin transferase</fullName>
        <ecNumber evidence="3">2.3.2.27</ecNumber>
    </recommendedName>
</protein>
<dbReference type="PANTHER" id="PTHR22996">
    <property type="entry name" value="MAHOGUNIN"/>
    <property type="match status" value="1"/>
</dbReference>
<dbReference type="InterPro" id="IPR045195">
    <property type="entry name" value="LOG2-like_mRING_C3HC5"/>
</dbReference>
<comment type="similarity">
    <text evidence="11">Belongs to the RING-type zinc finger family. LOG2 subfamily.</text>
</comment>
<keyword evidence="7 12" id="KW-0863">Zinc-finger</keyword>
<dbReference type="PANTHER" id="PTHR22996:SF0">
    <property type="entry name" value="RE60872P-RELATED"/>
    <property type="match status" value="1"/>
</dbReference>
<dbReference type="GO" id="GO:0016567">
    <property type="term" value="P:protein ubiquitination"/>
    <property type="evidence" value="ECO:0007669"/>
    <property type="project" value="TreeGrafter"/>
</dbReference>
<evidence type="ECO:0000256" key="8">
    <source>
        <dbReference type="ARBA" id="ARBA00022786"/>
    </source>
</evidence>
<dbReference type="FunFam" id="3.30.40.10:FF:000115">
    <property type="entry name" value="probable E3 ubiquitin-protein ligase LOG2"/>
    <property type="match status" value="1"/>
</dbReference>
<evidence type="ECO:0000256" key="1">
    <source>
        <dbReference type="ARBA" id="ARBA00000900"/>
    </source>
</evidence>
<keyword evidence="9" id="KW-0862">Zinc</keyword>
<dbReference type="SUPFAM" id="SSF57850">
    <property type="entry name" value="RING/U-box"/>
    <property type="match status" value="1"/>
</dbReference>
<evidence type="ECO:0000313" key="14">
    <source>
        <dbReference type="EnsemblPlants" id="Kaladp0002s0098.1.v1.1"/>
    </source>
</evidence>
<dbReference type="GO" id="GO:0008270">
    <property type="term" value="F:zinc ion binding"/>
    <property type="evidence" value="ECO:0007669"/>
    <property type="project" value="UniProtKB-KW"/>
</dbReference>
<evidence type="ECO:0000313" key="15">
    <source>
        <dbReference type="Proteomes" id="UP000594263"/>
    </source>
</evidence>
<dbReference type="GO" id="GO:0061630">
    <property type="term" value="F:ubiquitin protein ligase activity"/>
    <property type="evidence" value="ECO:0007669"/>
    <property type="project" value="UniProtKB-EC"/>
</dbReference>
<evidence type="ECO:0000256" key="12">
    <source>
        <dbReference type="PROSITE-ProRule" id="PRU00175"/>
    </source>
</evidence>
<evidence type="ECO:0000256" key="3">
    <source>
        <dbReference type="ARBA" id="ARBA00012483"/>
    </source>
</evidence>
<dbReference type="InterPro" id="IPR001841">
    <property type="entry name" value="Znf_RING"/>
</dbReference>
<keyword evidence="10" id="KW-0449">Lipoprotein</keyword>
<dbReference type="InterPro" id="IPR058981">
    <property type="entry name" value="MGRN1/RNF157-like_N"/>
</dbReference>
<evidence type="ECO:0000256" key="10">
    <source>
        <dbReference type="ARBA" id="ARBA00023288"/>
    </source>
</evidence>
<sequence length="206" mass="22925">MFITVIFFAREGEDCKLTPTKENLLPPVSVHFEQGLGQKFRQPPGTGIDFSSFEETELLKEGDMDVYPLAVKAEASLSVENGPDGNPAPPVPINSQITQAVFEKDKGTYQLKVVKQILWVNGMRYELQEIFGIGNSVDGDFDGNDPGKECVICLSEPRDTTVLPCRHMCMCSGCAKVLRFQTNRCPICRQPVERLLEIKVTNVPDE</sequence>
<feature type="domain" description="RING-type" evidence="13">
    <location>
        <begin position="150"/>
        <end position="189"/>
    </location>
</feature>
<keyword evidence="6" id="KW-0479">Metal-binding</keyword>